<organism evidence="1 2">
    <name type="scientific">Aureobasidium pullulans</name>
    <name type="common">Black yeast</name>
    <name type="synonym">Pullularia pullulans</name>
    <dbReference type="NCBI Taxonomy" id="5580"/>
    <lineage>
        <taxon>Eukaryota</taxon>
        <taxon>Fungi</taxon>
        <taxon>Dikarya</taxon>
        <taxon>Ascomycota</taxon>
        <taxon>Pezizomycotina</taxon>
        <taxon>Dothideomycetes</taxon>
        <taxon>Dothideomycetidae</taxon>
        <taxon>Dothideales</taxon>
        <taxon>Saccotheciaceae</taxon>
        <taxon>Aureobasidium</taxon>
    </lineage>
</organism>
<comment type="caution">
    <text evidence="1">The sequence shown here is derived from an EMBL/GenBank/DDBJ whole genome shotgun (WGS) entry which is preliminary data.</text>
</comment>
<reference evidence="1 2" key="1">
    <citation type="submission" date="2023-11" db="EMBL/GenBank/DDBJ databases">
        <title>Draft genome sequence and annotation of the polyextremotolerant black yeast-like fungus Aureobasidium pullulans NRRL 62042.</title>
        <authorList>
            <person name="Dielentheis-Frenken M.R.E."/>
            <person name="Wibberg D."/>
            <person name="Blank L.M."/>
            <person name="Tiso T."/>
        </authorList>
    </citation>
    <scope>NUCLEOTIDE SEQUENCE [LARGE SCALE GENOMIC DNA]</scope>
    <source>
        <strain evidence="1 2">NRRL 62042</strain>
    </source>
</reference>
<keyword evidence="2" id="KW-1185">Reference proteome</keyword>
<gene>
    <name evidence="1" type="ORF">QM012_000030</name>
</gene>
<dbReference type="EMBL" id="JASGXD010000001">
    <property type="protein sequence ID" value="KAK6008127.1"/>
    <property type="molecule type" value="Genomic_DNA"/>
</dbReference>
<name>A0ABR0TUY7_AURPU</name>
<protein>
    <submittedName>
        <fullName evidence="1">Uncharacterized protein</fullName>
    </submittedName>
</protein>
<evidence type="ECO:0000313" key="2">
    <source>
        <dbReference type="Proteomes" id="UP001341245"/>
    </source>
</evidence>
<evidence type="ECO:0000313" key="1">
    <source>
        <dbReference type="EMBL" id="KAK6008127.1"/>
    </source>
</evidence>
<accession>A0ABR0TUY7</accession>
<sequence>MELPEQLLLLEPLHCTAEEILSSGARNPTAVQSYLECLEKGWLGQALIERYTYGESPSTPAGMVQTNEIKNGEFVEWLKPISDQIKDDLRELSRGRGYSNDLVDERDVYSKALLLHPEDPGRNLLIEVVCMMDEGLKNMPKICVVVRNTSGQEYAPEMQLNWGRGIHDAIVRLSEKMLEEEVLGIEMEKFGGSLYVGFQVDDEDAALALIEEMEEWS</sequence>
<dbReference type="Proteomes" id="UP001341245">
    <property type="component" value="Unassembled WGS sequence"/>
</dbReference>
<proteinExistence type="predicted"/>